<comment type="caution">
    <text evidence="3">The sequence shown here is derived from an EMBL/GenBank/DDBJ whole genome shotgun (WGS) entry which is preliminary data.</text>
</comment>
<dbReference type="GO" id="GO:0006635">
    <property type="term" value="P:fatty acid beta-oxidation"/>
    <property type="evidence" value="ECO:0007669"/>
    <property type="project" value="TreeGrafter"/>
</dbReference>
<dbReference type="EMBL" id="JAAAJB010000147">
    <property type="protein sequence ID" value="KAG0264116.1"/>
    <property type="molecule type" value="Genomic_DNA"/>
</dbReference>
<dbReference type="InterPro" id="IPR029045">
    <property type="entry name" value="ClpP/crotonase-like_dom_sf"/>
</dbReference>
<evidence type="ECO:0000256" key="2">
    <source>
        <dbReference type="SAM" id="MobiDB-lite"/>
    </source>
</evidence>
<gene>
    <name evidence="3" type="primary">ECHDC1</name>
    <name evidence="3" type="ORF">DFQ27_001410</name>
</gene>
<proteinExistence type="predicted"/>
<reference evidence="3" key="1">
    <citation type="journal article" date="2020" name="Fungal Divers.">
        <title>Resolving the Mortierellaceae phylogeny through synthesis of multi-gene phylogenetics and phylogenomics.</title>
        <authorList>
            <person name="Vandepol N."/>
            <person name="Liber J."/>
            <person name="Desiro A."/>
            <person name="Na H."/>
            <person name="Kennedy M."/>
            <person name="Barry K."/>
            <person name="Grigoriev I.V."/>
            <person name="Miller A.N."/>
            <person name="O'Donnell K."/>
            <person name="Stajich J.E."/>
            <person name="Bonito G."/>
        </authorList>
    </citation>
    <scope>NUCLEOTIDE SEQUENCE</scope>
    <source>
        <strain evidence="3">BC1065</strain>
    </source>
</reference>
<dbReference type="PANTHER" id="PTHR11941:SF27">
    <property type="entry name" value="ETHYLMALONYL-COA DECARBOXYLASE"/>
    <property type="match status" value="1"/>
</dbReference>
<dbReference type="InterPro" id="IPR001753">
    <property type="entry name" value="Enoyl-CoA_hydra/iso"/>
</dbReference>
<name>A0A9P6QA94_9FUNG</name>
<keyword evidence="4" id="KW-1185">Reference proteome</keyword>
<protein>
    <submittedName>
        <fullName evidence="3">Enoyl CoA hydratase domain-containing protein 1</fullName>
    </submittedName>
</protein>
<dbReference type="Pfam" id="PF00378">
    <property type="entry name" value="ECH_1"/>
    <property type="match status" value="1"/>
</dbReference>
<feature type="region of interest" description="Disordered" evidence="2">
    <location>
        <begin position="58"/>
        <end position="81"/>
    </location>
</feature>
<dbReference type="CDD" id="cd06558">
    <property type="entry name" value="crotonase-like"/>
    <property type="match status" value="1"/>
</dbReference>
<evidence type="ECO:0000313" key="3">
    <source>
        <dbReference type="EMBL" id="KAG0264116.1"/>
    </source>
</evidence>
<feature type="compositionally biased region" description="Low complexity" evidence="2">
    <location>
        <begin position="64"/>
        <end position="79"/>
    </location>
</feature>
<dbReference type="OrthoDB" id="410701at2759"/>
<evidence type="ECO:0000313" key="4">
    <source>
        <dbReference type="Proteomes" id="UP000807716"/>
    </source>
</evidence>
<dbReference type="GO" id="GO:0005829">
    <property type="term" value="C:cytosol"/>
    <property type="evidence" value="ECO:0007669"/>
    <property type="project" value="TreeGrafter"/>
</dbReference>
<evidence type="ECO:0000256" key="1">
    <source>
        <dbReference type="ARBA" id="ARBA00023239"/>
    </source>
</evidence>
<keyword evidence="1" id="KW-0456">Lyase</keyword>
<organism evidence="3 4">
    <name type="scientific">Actinomortierella ambigua</name>
    <dbReference type="NCBI Taxonomy" id="1343610"/>
    <lineage>
        <taxon>Eukaryota</taxon>
        <taxon>Fungi</taxon>
        <taxon>Fungi incertae sedis</taxon>
        <taxon>Mucoromycota</taxon>
        <taxon>Mortierellomycotina</taxon>
        <taxon>Mortierellomycetes</taxon>
        <taxon>Mortierellales</taxon>
        <taxon>Mortierellaceae</taxon>
        <taxon>Actinomortierella</taxon>
    </lineage>
</organism>
<dbReference type="PANTHER" id="PTHR11941">
    <property type="entry name" value="ENOYL-COA HYDRATASE-RELATED"/>
    <property type="match status" value="1"/>
</dbReference>
<dbReference type="AlphaFoldDB" id="A0A9P6QA94"/>
<accession>A0A9P6QA94</accession>
<dbReference type="Proteomes" id="UP000807716">
    <property type="component" value="Unassembled WGS sequence"/>
</dbReference>
<sequence>MTHGLGFSIRPRLMWTRLAQSPGTFTRHAMATAAARNRTVHLISTAAIRTRHGHAMPSFMSTSQQNQQQQKQQRQKYQQTRSLACQVPKYTTKLDAIRGRLRQFGTGHIEIELNHSPGIALLTLHNPAKHNALTGKMMAELADWVDLLETVYNSPRLRGKRGTTDLAAQDLRELLNVESKIVLKIQGETLPHLTAQALDLLQDMVGIVVTGSENKSYCAGLDLSAAKETLSTPQAGGEMTALMVSTLTRFMRLPILSIAAIERAAVGGGAEMTTFCDHRCLTTHAKVQFVQTLMGVVTGWGGTSRLINLVPRSDALRLLAGAVPIQGGEEAVQLGFAQTVAPTGKAVEVATQYLDQYVWEIPPPKETGDGDEVMPKRRCLEAVRAFKRLVSYGVDDERVDRVAELEKDLFRGLWGGPDNLARVEAASANMKRPKK</sequence>
<dbReference type="SUPFAM" id="SSF52096">
    <property type="entry name" value="ClpP/crotonase"/>
    <property type="match status" value="1"/>
</dbReference>
<dbReference type="GO" id="GO:0016829">
    <property type="term" value="F:lyase activity"/>
    <property type="evidence" value="ECO:0007669"/>
    <property type="project" value="UniProtKB-KW"/>
</dbReference>
<dbReference type="Gene3D" id="3.90.226.10">
    <property type="entry name" value="2-enoyl-CoA Hydratase, Chain A, domain 1"/>
    <property type="match status" value="1"/>
</dbReference>